<evidence type="ECO:0000313" key="2">
    <source>
        <dbReference type="EMBL" id="SFS83035.1"/>
    </source>
</evidence>
<reference evidence="2 3" key="1">
    <citation type="submission" date="2016-10" db="EMBL/GenBank/DDBJ databases">
        <authorList>
            <person name="de Groot N.N."/>
        </authorList>
    </citation>
    <scope>NUCLEOTIDE SEQUENCE [LARGE SCALE GENOMIC DNA]</scope>
    <source>
        <strain evidence="2 3">CGMCC 1.6114</strain>
    </source>
</reference>
<dbReference type="GO" id="GO:0008811">
    <property type="term" value="F:chloramphenicol O-acetyltransferase activity"/>
    <property type="evidence" value="ECO:0007669"/>
    <property type="project" value="InterPro"/>
</dbReference>
<dbReference type="RefSeq" id="WP_074978308.1">
    <property type="nucleotide sequence ID" value="NZ_FPAG01000005.1"/>
</dbReference>
<proteinExistence type="predicted"/>
<dbReference type="Proteomes" id="UP000183209">
    <property type="component" value="Unassembled WGS sequence"/>
</dbReference>
<dbReference type="OrthoDB" id="9801766at2"/>
<feature type="active site" description="Proton acceptor" evidence="1">
    <location>
        <position position="186"/>
    </location>
</feature>
<accession>A0A1I6T1B2</accession>
<sequence length="209" mass="24639">MVKKLDITNWNRKAHFNFYKNFDEPFFGLTFEVEVSNAYKHCKKEAYSFFIYYLYAALEAANNIPEFKHRIQDDEVLEYDKVNASPTINRDNGTFGFSYMDYKDDFKGFYEEAIKEVDRVRKANDLVPANDASNTIHFSAIPWVKFTAVSHARNYKFSDSIPKISFGKVYKKEDNMFMPVSVHVHHALMDGYHVGLFCEYFQKNLNKEF</sequence>
<dbReference type="PANTHER" id="PTHR38474">
    <property type="entry name" value="SLR0299 PROTEIN"/>
    <property type="match status" value="1"/>
</dbReference>
<dbReference type="InterPro" id="IPR023213">
    <property type="entry name" value="CAT-like_dom_sf"/>
</dbReference>
<dbReference type="Pfam" id="PF00302">
    <property type="entry name" value="CAT"/>
    <property type="match status" value="1"/>
</dbReference>
<dbReference type="EMBL" id="FPAG01000005">
    <property type="protein sequence ID" value="SFS83035.1"/>
    <property type="molecule type" value="Genomic_DNA"/>
</dbReference>
<dbReference type="PANTHER" id="PTHR38474:SF1">
    <property type="entry name" value="SLR0299 PROTEIN"/>
    <property type="match status" value="1"/>
</dbReference>
<keyword evidence="2" id="KW-0808">Transferase</keyword>
<dbReference type="SUPFAM" id="SSF52777">
    <property type="entry name" value="CoA-dependent acyltransferases"/>
    <property type="match status" value="1"/>
</dbReference>
<name>A0A1I6T1B2_9FLAO</name>
<evidence type="ECO:0000313" key="3">
    <source>
        <dbReference type="Proteomes" id="UP000183209"/>
    </source>
</evidence>
<dbReference type="InterPro" id="IPR001707">
    <property type="entry name" value="Cmp_AcTrfase"/>
</dbReference>
<dbReference type="AlphaFoldDB" id="A0A1I6T1B2"/>
<protein>
    <submittedName>
        <fullName evidence="2">Chloramphenicol O-acetyltransferase type A</fullName>
    </submittedName>
</protein>
<dbReference type="Gene3D" id="3.30.559.10">
    <property type="entry name" value="Chloramphenicol acetyltransferase-like domain"/>
    <property type="match status" value="1"/>
</dbReference>
<evidence type="ECO:0000256" key="1">
    <source>
        <dbReference type="PIRSR" id="PIRSR000440-1"/>
    </source>
</evidence>
<gene>
    <name evidence="2" type="ORF">SAMN04487906_1782</name>
</gene>
<organism evidence="2 3">
    <name type="scientific">Zhouia amylolytica</name>
    <dbReference type="NCBI Taxonomy" id="376730"/>
    <lineage>
        <taxon>Bacteria</taxon>
        <taxon>Pseudomonadati</taxon>
        <taxon>Bacteroidota</taxon>
        <taxon>Flavobacteriia</taxon>
        <taxon>Flavobacteriales</taxon>
        <taxon>Flavobacteriaceae</taxon>
        <taxon>Zhouia</taxon>
    </lineage>
</organism>
<dbReference type="PIRSF" id="PIRSF000440">
    <property type="entry name" value="CAT"/>
    <property type="match status" value="1"/>
</dbReference>
<dbReference type="SMART" id="SM01059">
    <property type="entry name" value="CAT"/>
    <property type="match status" value="1"/>
</dbReference>